<name>A0AAJ5RZ30_9BACI</name>
<protein>
    <recommendedName>
        <fullName evidence="3">Carbon monoxide dehydrogenase</fullName>
    </recommendedName>
</protein>
<evidence type="ECO:0008006" key="3">
    <source>
        <dbReference type="Google" id="ProtNLM"/>
    </source>
</evidence>
<dbReference type="EMBL" id="CP113527">
    <property type="protein sequence ID" value="WDV08869.1"/>
    <property type="molecule type" value="Genomic_DNA"/>
</dbReference>
<dbReference type="KEGG" id="liu:OU989_10480"/>
<sequence>MNRRMLIGLLLSVGCLYIATTDYVYANESDSPQPLEEFLPTIGYKTVEAALKEFEQYNKTELKLPLKVPPISFTHRFGRFNQMNGHTNLEIVMMNDQLPQNHFKIDIRPVQDKMPFEKYVTDVFLLKNGREAAYIENPRIGFHLLVFERDHWQYVFSIDSDVADQVSVDVLLDLANSINDPKSN</sequence>
<reference evidence="1" key="1">
    <citation type="submission" date="2022-11" db="EMBL/GenBank/DDBJ databases">
        <title>Lysinibacillus irui.</title>
        <authorList>
            <person name="Akintayo S.O."/>
        </authorList>
    </citation>
    <scope>NUCLEOTIDE SEQUENCE</scope>
    <source>
        <strain evidence="1">IRB4-01</strain>
    </source>
</reference>
<evidence type="ECO:0000313" key="1">
    <source>
        <dbReference type="EMBL" id="WDV08869.1"/>
    </source>
</evidence>
<accession>A0AAJ5RZ30</accession>
<evidence type="ECO:0000313" key="2">
    <source>
        <dbReference type="Proteomes" id="UP001219585"/>
    </source>
</evidence>
<proteinExistence type="predicted"/>
<dbReference type="RefSeq" id="WP_274797094.1">
    <property type="nucleotide sequence ID" value="NZ_CP113527.1"/>
</dbReference>
<dbReference type="AlphaFoldDB" id="A0AAJ5RZ30"/>
<gene>
    <name evidence="1" type="ORF">OU989_10480</name>
</gene>
<dbReference type="Proteomes" id="UP001219585">
    <property type="component" value="Chromosome"/>
</dbReference>
<organism evidence="1 2">
    <name type="scientific">Lysinibacillus irui</name>
    <dbReference type="NCBI Taxonomy" id="2998077"/>
    <lineage>
        <taxon>Bacteria</taxon>
        <taxon>Bacillati</taxon>
        <taxon>Bacillota</taxon>
        <taxon>Bacilli</taxon>
        <taxon>Bacillales</taxon>
        <taxon>Bacillaceae</taxon>
        <taxon>Lysinibacillus</taxon>
    </lineage>
</organism>
<dbReference type="PROSITE" id="PS51257">
    <property type="entry name" value="PROKAR_LIPOPROTEIN"/>
    <property type="match status" value="1"/>
</dbReference>